<keyword evidence="8" id="KW-1185">Reference proteome</keyword>
<gene>
    <name evidence="5" type="primary">recX</name>
    <name evidence="7" type="ORF">ACFSYH_11410</name>
</gene>
<proteinExistence type="inferred from homology"/>
<comment type="caution">
    <text evidence="7">The sequence shown here is derived from an EMBL/GenBank/DDBJ whole genome shotgun (WGS) entry which is preliminary data.</text>
</comment>
<evidence type="ECO:0000256" key="4">
    <source>
        <dbReference type="ARBA" id="ARBA00022490"/>
    </source>
</evidence>
<dbReference type="PANTHER" id="PTHR33602:SF1">
    <property type="entry name" value="REGULATORY PROTEIN RECX FAMILY PROTEIN"/>
    <property type="match status" value="1"/>
</dbReference>
<name>A0ABW5XID9_9MICO</name>
<evidence type="ECO:0000313" key="7">
    <source>
        <dbReference type="EMBL" id="MFD2841169.1"/>
    </source>
</evidence>
<dbReference type="Pfam" id="PF02631">
    <property type="entry name" value="RecX_HTH2"/>
    <property type="match status" value="1"/>
</dbReference>
<dbReference type="RefSeq" id="WP_377467093.1">
    <property type="nucleotide sequence ID" value="NZ_JBHUOP010000004.1"/>
</dbReference>
<dbReference type="HAMAP" id="MF_01114">
    <property type="entry name" value="RecX"/>
    <property type="match status" value="1"/>
</dbReference>
<keyword evidence="4 5" id="KW-0963">Cytoplasm</keyword>
<feature type="domain" description="RecX second three-helical" evidence="6">
    <location>
        <begin position="76"/>
        <end position="113"/>
    </location>
</feature>
<dbReference type="Gene3D" id="1.10.10.10">
    <property type="entry name" value="Winged helix-like DNA-binding domain superfamily/Winged helix DNA-binding domain"/>
    <property type="match status" value="1"/>
</dbReference>
<comment type="subcellular location">
    <subcellularLocation>
        <location evidence="1 5">Cytoplasm</location>
    </subcellularLocation>
</comment>
<sequence length="177" mass="20296">MVFIEYDESVIPEESRMRLNDDLERARETAMRILASAGRSKVDLIARLVDKGHEEGICRELVERLEGVGLINEFETAEMIARTRFAERGRSRYAISEELRRKGFEEHAIIAALDHIQPEDERTVVLDLARKRLARDHSVDQAARIRRALGHLARKGYSQSLAMSCIREALAQEETHD</sequence>
<dbReference type="PANTHER" id="PTHR33602">
    <property type="entry name" value="REGULATORY PROTEIN RECX FAMILY PROTEIN"/>
    <property type="match status" value="1"/>
</dbReference>
<dbReference type="InterPro" id="IPR003783">
    <property type="entry name" value="Regulatory_RecX"/>
</dbReference>
<accession>A0ABW5XID9</accession>
<evidence type="ECO:0000256" key="3">
    <source>
        <dbReference type="ARBA" id="ARBA00018111"/>
    </source>
</evidence>
<evidence type="ECO:0000313" key="8">
    <source>
        <dbReference type="Proteomes" id="UP001597391"/>
    </source>
</evidence>
<organism evidence="7 8">
    <name type="scientific">Populibacterium corticicola</name>
    <dbReference type="NCBI Taxonomy" id="1812826"/>
    <lineage>
        <taxon>Bacteria</taxon>
        <taxon>Bacillati</taxon>
        <taxon>Actinomycetota</taxon>
        <taxon>Actinomycetes</taxon>
        <taxon>Micrococcales</taxon>
        <taxon>Jonesiaceae</taxon>
        <taxon>Populibacterium</taxon>
    </lineage>
</organism>
<comment type="similarity">
    <text evidence="2 5">Belongs to the RecX family.</text>
</comment>
<reference evidence="8" key="1">
    <citation type="journal article" date="2019" name="Int. J. Syst. Evol. Microbiol.">
        <title>The Global Catalogue of Microorganisms (GCM) 10K type strain sequencing project: providing services to taxonomists for standard genome sequencing and annotation.</title>
        <authorList>
            <consortium name="The Broad Institute Genomics Platform"/>
            <consortium name="The Broad Institute Genome Sequencing Center for Infectious Disease"/>
            <person name="Wu L."/>
            <person name="Ma J."/>
        </authorList>
    </citation>
    <scope>NUCLEOTIDE SEQUENCE [LARGE SCALE GENOMIC DNA]</scope>
    <source>
        <strain evidence="8">KCTC 33576</strain>
    </source>
</reference>
<evidence type="ECO:0000256" key="1">
    <source>
        <dbReference type="ARBA" id="ARBA00004496"/>
    </source>
</evidence>
<evidence type="ECO:0000256" key="2">
    <source>
        <dbReference type="ARBA" id="ARBA00009695"/>
    </source>
</evidence>
<protein>
    <recommendedName>
        <fullName evidence="3 5">Regulatory protein RecX</fullName>
    </recommendedName>
</protein>
<dbReference type="Proteomes" id="UP001597391">
    <property type="component" value="Unassembled WGS sequence"/>
</dbReference>
<dbReference type="InterPro" id="IPR053924">
    <property type="entry name" value="RecX_HTH_2nd"/>
</dbReference>
<comment type="function">
    <text evidence="5">Modulates RecA activity.</text>
</comment>
<dbReference type="InterPro" id="IPR036388">
    <property type="entry name" value="WH-like_DNA-bd_sf"/>
</dbReference>
<evidence type="ECO:0000259" key="6">
    <source>
        <dbReference type="Pfam" id="PF02631"/>
    </source>
</evidence>
<evidence type="ECO:0000256" key="5">
    <source>
        <dbReference type="HAMAP-Rule" id="MF_01114"/>
    </source>
</evidence>
<dbReference type="EMBL" id="JBHUOP010000004">
    <property type="protein sequence ID" value="MFD2841169.1"/>
    <property type="molecule type" value="Genomic_DNA"/>
</dbReference>